<reference evidence="2 3" key="1">
    <citation type="submission" date="2016-11" db="EMBL/GenBank/DDBJ databases">
        <authorList>
            <person name="Jaros S."/>
            <person name="Januszkiewicz K."/>
            <person name="Wedrychowicz H."/>
        </authorList>
    </citation>
    <scope>NUCLEOTIDE SEQUENCE [LARGE SCALE GENOMIC DNA]</scope>
    <source>
        <strain evidence="2 3">GAS499</strain>
    </source>
</reference>
<dbReference type="Proteomes" id="UP000189935">
    <property type="component" value="Chromosome I"/>
</dbReference>
<name>A0A1M6L4P8_9BRAD</name>
<dbReference type="RefSeq" id="WP_079537310.1">
    <property type="nucleotide sequence ID" value="NZ_LT670844.1"/>
</dbReference>
<evidence type="ECO:0000313" key="2">
    <source>
        <dbReference type="EMBL" id="SHJ66205.1"/>
    </source>
</evidence>
<evidence type="ECO:0000313" key="3">
    <source>
        <dbReference type="Proteomes" id="UP000189935"/>
    </source>
</evidence>
<proteinExistence type="predicted"/>
<keyword evidence="1" id="KW-0812">Transmembrane</keyword>
<organism evidence="2 3">
    <name type="scientific">Bradyrhizobium lablabi</name>
    <dbReference type="NCBI Taxonomy" id="722472"/>
    <lineage>
        <taxon>Bacteria</taxon>
        <taxon>Pseudomonadati</taxon>
        <taxon>Pseudomonadota</taxon>
        <taxon>Alphaproteobacteria</taxon>
        <taxon>Hyphomicrobiales</taxon>
        <taxon>Nitrobacteraceae</taxon>
        <taxon>Bradyrhizobium</taxon>
    </lineage>
</organism>
<keyword evidence="1" id="KW-1133">Transmembrane helix</keyword>
<feature type="transmembrane region" description="Helical" evidence="1">
    <location>
        <begin position="18"/>
        <end position="39"/>
    </location>
</feature>
<dbReference type="OrthoDB" id="8237246at2"/>
<evidence type="ECO:0000256" key="1">
    <source>
        <dbReference type="SAM" id="Phobius"/>
    </source>
</evidence>
<sequence length="116" mass="11925">MTIEDKPFRPWLRRSGRIAGAIALVACGWLAIVVGLTFVSGPGKSMAIVGPPEMALAAIVKANGRILASNAYVTIARSDDAGFVARLYAAGALLVLDAEQAGGCSGLPPNRFTAAL</sequence>
<dbReference type="EMBL" id="LT670844">
    <property type="protein sequence ID" value="SHJ66205.1"/>
    <property type="molecule type" value="Genomic_DNA"/>
</dbReference>
<dbReference type="AlphaFoldDB" id="A0A1M6L4P8"/>
<accession>A0A1M6L4P8</accession>
<gene>
    <name evidence="2" type="ORF">SAMN05444159_1169</name>
</gene>
<keyword evidence="1" id="KW-0472">Membrane</keyword>
<protein>
    <submittedName>
        <fullName evidence="2">Uncharacterized protein</fullName>
    </submittedName>
</protein>